<name>A0ACC3YH10_COLTU</name>
<dbReference type="Proteomes" id="UP000805649">
    <property type="component" value="Unassembled WGS sequence"/>
</dbReference>
<comment type="caution">
    <text evidence="1">The sequence shown here is derived from an EMBL/GenBank/DDBJ whole genome shotgun (WGS) entry which is preliminary data.</text>
</comment>
<protein>
    <submittedName>
        <fullName evidence="1">ArcA-like protein</fullName>
    </submittedName>
</protein>
<accession>A0ACC3YH10</accession>
<sequence>MCFACPRPDSHNARPKSEKKGKDEEEFCPPPPPPAPSHDSAPTFAACRVAETTPDSEAELRPQRPPFGIVVYDTTHTARPSRSTRLARALFDRTYWVRSVPRHEDDQIEVVTLPLPEPFLDAQRVDACIRHHGQEIQSRLLIPDKAEAASWFLPERIMDWRYTRRTVATNLFDDDGDDDVEVASWEESLGEEIGISYRDLKR</sequence>
<evidence type="ECO:0000313" key="2">
    <source>
        <dbReference type="Proteomes" id="UP000805649"/>
    </source>
</evidence>
<reference evidence="1 2" key="1">
    <citation type="journal article" date="2020" name="Phytopathology">
        <title>Genome Sequence Resources of Colletotrichum truncatum, C. plurivorum, C. musicola, and C. sojae: Four Species Pathogenic to Soybean (Glycine max).</title>
        <authorList>
            <person name="Rogerio F."/>
            <person name="Boufleur T.R."/>
            <person name="Ciampi-Guillardi M."/>
            <person name="Sukno S.A."/>
            <person name="Thon M.R."/>
            <person name="Massola Junior N.S."/>
            <person name="Baroncelli R."/>
        </authorList>
    </citation>
    <scope>NUCLEOTIDE SEQUENCE [LARGE SCALE GENOMIC DNA]</scope>
    <source>
        <strain evidence="1 2">CMES1059</strain>
    </source>
</reference>
<keyword evidence="2" id="KW-1185">Reference proteome</keyword>
<gene>
    <name evidence="1" type="ORF">CTRU02_213857</name>
</gene>
<organism evidence="1 2">
    <name type="scientific">Colletotrichum truncatum</name>
    <name type="common">Anthracnose fungus</name>
    <name type="synonym">Colletotrichum capsici</name>
    <dbReference type="NCBI Taxonomy" id="5467"/>
    <lineage>
        <taxon>Eukaryota</taxon>
        <taxon>Fungi</taxon>
        <taxon>Dikarya</taxon>
        <taxon>Ascomycota</taxon>
        <taxon>Pezizomycotina</taxon>
        <taxon>Sordariomycetes</taxon>
        <taxon>Hypocreomycetidae</taxon>
        <taxon>Glomerellales</taxon>
        <taxon>Glomerellaceae</taxon>
        <taxon>Colletotrichum</taxon>
        <taxon>Colletotrichum truncatum species complex</taxon>
    </lineage>
</organism>
<evidence type="ECO:0000313" key="1">
    <source>
        <dbReference type="EMBL" id="KAL0931122.1"/>
    </source>
</evidence>
<proteinExistence type="predicted"/>
<dbReference type="EMBL" id="VUJX02000010">
    <property type="protein sequence ID" value="KAL0931122.1"/>
    <property type="molecule type" value="Genomic_DNA"/>
</dbReference>